<name>A0A5J9UXR0_9POAL</name>
<keyword evidence="3" id="KW-1185">Reference proteome</keyword>
<organism evidence="2 3">
    <name type="scientific">Eragrostis curvula</name>
    <name type="common">weeping love grass</name>
    <dbReference type="NCBI Taxonomy" id="38414"/>
    <lineage>
        <taxon>Eukaryota</taxon>
        <taxon>Viridiplantae</taxon>
        <taxon>Streptophyta</taxon>
        <taxon>Embryophyta</taxon>
        <taxon>Tracheophyta</taxon>
        <taxon>Spermatophyta</taxon>
        <taxon>Magnoliopsida</taxon>
        <taxon>Liliopsida</taxon>
        <taxon>Poales</taxon>
        <taxon>Poaceae</taxon>
        <taxon>PACMAD clade</taxon>
        <taxon>Chloridoideae</taxon>
        <taxon>Eragrostideae</taxon>
        <taxon>Eragrostidinae</taxon>
        <taxon>Eragrostis</taxon>
    </lineage>
</organism>
<dbReference type="AlphaFoldDB" id="A0A5J9UXR0"/>
<evidence type="ECO:0000256" key="1">
    <source>
        <dbReference type="SAM" id="MobiDB-lite"/>
    </source>
</evidence>
<dbReference type="Proteomes" id="UP000324897">
    <property type="component" value="Chromosome 1"/>
</dbReference>
<reference evidence="2 3" key="1">
    <citation type="journal article" date="2019" name="Sci. Rep.">
        <title>A high-quality genome of Eragrostis curvula grass provides insights into Poaceae evolution and supports new strategies to enhance forage quality.</title>
        <authorList>
            <person name="Carballo J."/>
            <person name="Santos B.A.C.M."/>
            <person name="Zappacosta D."/>
            <person name="Garbus I."/>
            <person name="Selva J.P."/>
            <person name="Gallo C.A."/>
            <person name="Diaz A."/>
            <person name="Albertini E."/>
            <person name="Caccamo M."/>
            <person name="Echenique V."/>
        </authorList>
    </citation>
    <scope>NUCLEOTIDE SEQUENCE [LARGE SCALE GENOMIC DNA]</scope>
    <source>
        <strain evidence="3">cv. Victoria</strain>
        <tissue evidence="2">Leaf</tissue>
    </source>
</reference>
<accession>A0A5J9UXR0</accession>
<evidence type="ECO:0000313" key="2">
    <source>
        <dbReference type="EMBL" id="TVU28426.1"/>
    </source>
</evidence>
<feature type="non-terminal residue" evidence="2">
    <location>
        <position position="1"/>
    </location>
</feature>
<dbReference type="Gramene" id="TVU28426">
    <property type="protein sequence ID" value="TVU28426"/>
    <property type="gene ID" value="EJB05_19943"/>
</dbReference>
<proteinExistence type="predicted"/>
<dbReference type="OrthoDB" id="693864at2759"/>
<evidence type="ECO:0000313" key="3">
    <source>
        <dbReference type="Proteomes" id="UP000324897"/>
    </source>
</evidence>
<protein>
    <submittedName>
        <fullName evidence="2">Uncharacterized protein</fullName>
    </submittedName>
</protein>
<sequence>MDVPVKATPPRPGKAETKPTTLLDVHEVEWITRELERLLTRERGGGGDDGGADGWRHSRKRAKVSPAPKKGGFLAELLGRHAVSICSGDAVDSTSAAAAGVDKSRRPRGRGSFREVEKV</sequence>
<dbReference type="EMBL" id="RWGY01000011">
    <property type="protein sequence ID" value="TVU28426.1"/>
    <property type="molecule type" value="Genomic_DNA"/>
</dbReference>
<feature type="region of interest" description="Disordered" evidence="1">
    <location>
        <begin position="41"/>
        <end position="67"/>
    </location>
</feature>
<comment type="caution">
    <text evidence="2">The sequence shown here is derived from an EMBL/GenBank/DDBJ whole genome shotgun (WGS) entry which is preliminary data.</text>
</comment>
<gene>
    <name evidence="2" type="ORF">EJB05_19943</name>
</gene>
<feature type="region of interest" description="Disordered" evidence="1">
    <location>
        <begin position="90"/>
        <end position="119"/>
    </location>
</feature>